<keyword evidence="3" id="KW-1185">Reference proteome</keyword>
<keyword evidence="1" id="KW-0732">Signal</keyword>
<feature type="non-terminal residue" evidence="2">
    <location>
        <position position="1"/>
    </location>
</feature>
<accession>A0A0M0KAU4</accession>
<dbReference type="EMBL" id="JWZX01000832">
    <property type="protein sequence ID" value="KOO35533.1"/>
    <property type="molecule type" value="Genomic_DNA"/>
</dbReference>
<proteinExistence type="predicted"/>
<evidence type="ECO:0000313" key="2">
    <source>
        <dbReference type="EMBL" id="KOO35533.1"/>
    </source>
</evidence>
<evidence type="ECO:0000256" key="1">
    <source>
        <dbReference type="SAM" id="SignalP"/>
    </source>
</evidence>
<sequence>YHALHTALLFLIAFIAPAAALAIPALRSKTPAVCANEPIVRTSKLAMQCVSRRMLIGATAAFAFASASHARSCDCTGCTGSHARPCDCPLHRDGHKSSHEKAHTVNCGCASCASHGAGCGCGKC</sequence>
<feature type="signal peptide" evidence="1">
    <location>
        <begin position="1"/>
        <end position="20"/>
    </location>
</feature>
<protein>
    <submittedName>
        <fullName evidence="2">Uncharacterized protein</fullName>
    </submittedName>
</protein>
<evidence type="ECO:0000313" key="3">
    <source>
        <dbReference type="Proteomes" id="UP000037460"/>
    </source>
</evidence>
<reference evidence="3" key="1">
    <citation type="journal article" date="2015" name="PLoS Genet.">
        <title>Genome Sequence and Transcriptome Analyses of Chrysochromulina tobin: Metabolic Tools for Enhanced Algal Fitness in the Prominent Order Prymnesiales (Haptophyceae).</title>
        <authorList>
            <person name="Hovde B.T."/>
            <person name="Deodato C.R."/>
            <person name="Hunsperger H.M."/>
            <person name="Ryken S.A."/>
            <person name="Yost W."/>
            <person name="Jha R.K."/>
            <person name="Patterson J."/>
            <person name="Monnat R.J. Jr."/>
            <person name="Barlow S.B."/>
            <person name="Starkenburg S.R."/>
            <person name="Cattolico R.A."/>
        </authorList>
    </citation>
    <scope>NUCLEOTIDE SEQUENCE</scope>
    <source>
        <strain evidence="3">CCMP291</strain>
    </source>
</reference>
<feature type="chain" id="PRO_5005602581" evidence="1">
    <location>
        <begin position="21"/>
        <end position="124"/>
    </location>
</feature>
<comment type="caution">
    <text evidence="2">The sequence shown here is derived from an EMBL/GenBank/DDBJ whole genome shotgun (WGS) entry which is preliminary data.</text>
</comment>
<name>A0A0M0KAU4_9EUKA</name>
<gene>
    <name evidence="2" type="ORF">Ctob_015946</name>
</gene>
<dbReference type="AlphaFoldDB" id="A0A0M0KAU4"/>
<dbReference type="Proteomes" id="UP000037460">
    <property type="component" value="Unassembled WGS sequence"/>
</dbReference>
<organism evidence="2 3">
    <name type="scientific">Chrysochromulina tobinii</name>
    <dbReference type="NCBI Taxonomy" id="1460289"/>
    <lineage>
        <taxon>Eukaryota</taxon>
        <taxon>Haptista</taxon>
        <taxon>Haptophyta</taxon>
        <taxon>Prymnesiophyceae</taxon>
        <taxon>Prymnesiales</taxon>
        <taxon>Chrysochromulinaceae</taxon>
        <taxon>Chrysochromulina</taxon>
    </lineage>
</organism>